<dbReference type="Pfam" id="PF00691">
    <property type="entry name" value="OmpA"/>
    <property type="match status" value="1"/>
</dbReference>
<evidence type="ECO:0000256" key="8">
    <source>
        <dbReference type="HAMAP-Rule" id="MF_02204"/>
    </source>
</evidence>
<protein>
    <recommendedName>
        <fullName evidence="8">Peptidoglycan-associated lipoprotein</fullName>
        <shortName evidence="8">PAL</shortName>
    </recommendedName>
</protein>
<evidence type="ECO:0000313" key="12">
    <source>
        <dbReference type="EMBL" id="MFC4621168.1"/>
    </source>
</evidence>
<dbReference type="HAMAP" id="MF_02204">
    <property type="entry name" value="Pal"/>
    <property type="match status" value="1"/>
</dbReference>
<dbReference type="PROSITE" id="PS51257">
    <property type="entry name" value="PROKAR_LIPOPROTEIN"/>
    <property type="match status" value="1"/>
</dbReference>
<keyword evidence="5 8" id="KW-0998">Cell outer membrane</keyword>
<keyword evidence="13" id="KW-1185">Reference proteome</keyword>
<dbReference type="InterPro" id="IPR006690">
    <property type="entry name" value="OMPA-like_CS"/>
</dbReference>
<dbReference type="Gene3D" id="3.30.1330.60">
    <property type="entry name" value="OmpA-like domain"/>
    <property type="match status" value="1"/>
</dbReference>
<accession>A0ABV9GVS3</accession>
<gene>
    <name evidence="8 12" type="primary">pal</name>
    <name evidence="12" type="ORF">ACFO3A_02925</name>
</gene>
<dbReference type="InterPro" id="IPR006665">
    <property type="entry name" value="OmpA-like"/>
</dbReference>
<dbReference type="InterPro" id="IPR039001">
    <property type="entry name" value="Pal"/>
</dbReference>
<dbReference type="InterPro" id="IPR036737">
    <property type="entry name" value="OmpA-like_sf"/>
</dbReference>
<evidence type="ECO:0000256" key="3">
    <source>
        <dbReference type="ARBA" id="ARBA00023136"/>
    </source>
</evidence>
<evidence type="ECO:0000256" key="4">
    <source>
        <dbReference type="ARBA" id="ARBA00023139"/>
    </source>
</evidence>
<comment type="subunit">
    <text evidence="8">The Tol-Pal system is composed of five core proteins: the inner membrane proteins TolA, TolQ and TolR, the periplasmic protein TolB and the outer membrane protein Pal. They form a network linking the inner and outer membranes and the peptidoglycan layer.</text>
</comment>
<evidence type="ECO:0000256" key="6">
    <source>
        <dbReference type="ARBA" id="ARBA00023288"/>
    </source>
</evidence>
<evidence type="ECO:0000259" key="11">
    <source>
        <dbReference type="PROSITE" id="PS51123"/>
    </source>
</evidence>
<dbReference type="RefSeq" id="WP_377723847.1">
    <property type="nucleotide sequence ID" value="NZ_JBHSEW010000002.1"/>
</dbReference>
<dbReference type="CDD" id="cd07185">
    <property type="entry name" value="OmpA_C-like"/>
    <property type="match status" value="1"/>
</dbReference>
<dbReference type="PANTHER" id="PTHR30329:SF21">
    <property type="entry name" value="LIPOPROTEIN YIAD-RELATED"/>
    <property type="match status" value="1"/>
</dbReference>
<keyword evidence="1 8" id="KW-0132">Cell division</keyword>
<evidence type="ECO:0000256" key="2">
    <source>
        <dbReference type="ARBA" id="ARBA00022729"/>
    </source>
</evidence>
<feature type="signal peptide" evidence="10">
    <location>
        <begin position="1"/>
        <end position="18"/>
    </location>
</feature>
<dbReference type="NCBIfam" id="TIGR02802">
    <property type="entry name" value="Pal_lipo"/>
    <property type="match status" value="1"/>
</dbReference>
<reference evidence="13" key="1">
    <citation type="journal article" date="2019" name="Int. J. Syst. Evol. Microbiol.">
        <title>The Global Catalogue of Microorganisms (GCM) 10K type strain sequencing project: providing services to taxonomists for standard genome sequencing and annotation.</title>
        <authorList>
            <consortium name="The Broad Institute Genomics Platform"/>
            <consortium name="The Broad Institute Genome Sequencing Center for Infectious Disease"/>
            <person name="Wu L."/>
            <person name="Ma J."/>
        </authorList>
    </citation>
    <scope>NUCLEOTIDE SEQUENCE [LARGE SCALE GENOMIC DNA]</scope>
    <source>
        <strain evidence="13">JCM 11650</strain>
    </source>
</reference>
<dbReference type="InterPro" id="IPR006664">
    <property type="entry name" value="OMP_bac"/>
</dbReference>
<evidence type="ECO:0000256" key="1">
    <source>
        <dbReference type="ARBA" id="ARBA00022618"/>
    </source>
</evidence>
<comment type="subcellular location">
    <subcellularLocation>
        <location evidence="8">Cell outer membrane</location>
        <topology evidence="8">Lipid-anchor</topology>
    </subcellularLocation>
</comment>
<dbReference type="InterPro" id="IPR014169">
    <property type="entry name" value="Pal_lipo_C"/>
</dbReference>
<dbReference type="PROSITE" id="PS01068">
    <property type="entry name" value="OMPA_1"/>
    <property type="match status" value="1"/>
</dbReference>
<evidence type="ECO:0000256" key="7">
    <source>
        <dbReference type="ARBA" id="ARBA00023306"/>
    </source>
</evidence>
<proteinExistence type="inferred from homology"/>
<dbReference type="PANTHER" id="PTHR30329">
    <property type="entry name" value="STATOR ELEMENT OF FLAGELLAR MOTOR COMPLEX"/>
    <property type="match status" value="1"/>
</dbReference>
<feature type="region of interest" description="Disordered" evidence="9">
    <location>
        <begin position="146"/>
        <end position="170"/>
    </location>
</feature>
<name>A0ABV9GVS3_9BURK</name>
<feature type="domain" description="OmpA-like" evidence="11">
    <location>
        <begin position="55"/>
        <end position="170"/>
    </location>
</feature>
<evidence type="ECO:0000256" key="10">
    <source>
        <dbReference type="SAM" id="SignalP"/>
    </source>
</evidence>
<feature type="chain" id="PRO_5045298443" description="Peptidoglycan-associated lipoprotein" evidence="10">
    <location>
        <begin position="19"/>
        <end position="170"/>
    </location>
</feature>
<keyword evidence="3 8" id="KW-0472">Membrane</keyword>
<dbReference type="PRINTS" id="PR01021">
    <property type="entry name" value="OMPADOMAIN"/>
</dbReference>
<dbReference type="EMBL" id="JBHSEW010000002">
    <property type="protein sequence ID" value="MFC4621168.1"/>
    <property type="molecule type" value="Genomic_DNA"/>
</dbReference>
<keyword evidence="7 8" id="KW-0131">Cell cycle</keyword>
<feature type="compositionally biased region" description="Low complexity" evidence="9">
    <location>
        <begin position="150"/>
        <end position="159"/>
    </location>
</feature>
<keyword evidence="4 8" id="KW-0564">Palmitate</keyword>
<comment type="similarity">
    <text evidence="8">Belongs to the Pal lipoprotein family.</text>
</comment>
<comment type="caution">
    <text evidence="12">The sequence shown here is derived from an EMBL/GenBank/DDBJ whole genome shotgun (WGS) entry which is preliminary data.</text>
</comment>
<sequence length="170" mass="18038">MLTFKRIAFIAAAAAVMAGCSSGVKLNDASVEDRNANNATSGVAGVDLTGSDIGADGGPRNVGRVVYFDFDSYVVKPEAQGLVDANARFLKADASRKVVVEGHTDERGGREYNLALGQKRAEAVRRSLNLLGVQDSQVEAVSFGKEKPAAEGANEAAYAQNRRAELSYRR</sequence>
<dbReference type="Proteomes" id="UP001595967">
    <property type="component" value="Unassembled WGS sequence"/>
</dbReference>
<dbReference type="InterPro" id="IPR050330">
    <property type="entry name" value="Bact_OuterMem_StrucFunc"/>
</dbReference>
<evidence type="ECO:0000256" key="9">
    <source>
        <dbReference type="SAM" id="MobiDB-lite"/>
    </source>
</evidence>
<dbReference type="SUPFAM" id="SSF103088">
    <property type="entry name" value="OmpA-like"/>
    <property type="match status" value="1"/>
</dbReference>
<keyword evidence="6 8" id="KW-0449">Lipoprotein</keyword>
<evidence type="ECO:0000256" key="5">
    <source>
        <dbReference type="ARBA" id="ARBA00023237"/>
    </source>
</evidence>
<evidence type="ECO:0000313" key="13">
    <source>
        <dbReference type="Proteomes" id="UP001595967"/>
    </source>
</evidence>
<organism evidence="12 13">
    <name type="scientific">Comamonas nitrativorans</name>
    <dbReference type="NCBI Taxonomy" id="108437"/>
    <lineage>
        <taxon>Bacteria</taxon>
        <taxon>Pseudomonadati</taxon>
        <taxon>Pseudomonadota</taxon>
        <taxon>Betaproteobacteria</taxon>
        <taxon>Burkholderiales</taxon>
        <taxon>Comamonadaceae</taxon>
        <taxon>Comamonas</taxon>
    </lineage>
</organism>
<dbReference type="PROSITE" id="PS51123">
    <property type="entry name" value="OMPA_2"/>
    <property type="match status" value="1"/>
</dbReference>
<keyword evidence="2 8" id="KW-0732">Signal</keyword>
<comment type="function">
    <text evidence="8">Part of the Tol-Pal system, which plays a role in outer membrane invagination during cell division and is important for maintaining outer membrane integrity.</text>
</comment>